<sequence>MTTEIYTYASVSNGLVFDQQHDLLGSGTVGEVFRAEIRTGNRSQVFALKRFLNRPQRDDFDNEKAVLDALASTRHRHITYYLFAWTALNAQYLLFPLATGDLKTFLNKTPPPESLRAVENCIFEQMLGVCDAIKYTHEHIVIAADGQRAKRLGFHHDLKPANILLFENVSEPLGTWKLCDFGSGTVDFFDTEATAEIYNRKASTGDKVYSAPEYLVEGRVSRSKDIWSLGCIFLEVFVWAQSHEIGEVMRFREARSISNPGSSNSAVYWAIDAQKKPYINPAVARVLQYLQRPCSGAEVSLSILQVIGNMLCVEASHRPTAEDVCKSLQSLKGN</sequence>
<dbReference type="VEuPathDB" id="FungiDB:FPRO_12709"/>
<accession>A0A1L7W663</accession>
<proteinExistence type="predicted"/>
<reference evidence="3" key="1">
    <citation type="journal article" date="2016" name="Genome Biol. Evol.">
        <title>Comparative 'omics' of the Fusarium fujikuroi species complex highlights differences in genetic potential and metabolite synthesis.</title>
        <authorList>
            <person name="Niehaus E.-M."/>
            <person name="Muensterkoetter M."/>
            <person name="Proctor R.H."/>
            <person name="Brown D.W."/>
            <person name="Sharon A."/>
            <person name="Idan Y."/>
            <person name="Oren-Young L."/>
            <person name="Sieber C.M."/>
            <person name="Novak O."/>
            <person name="Pencik A."/>
            <person name="Tarkowska D."/>
            <person name="Hromadova K."/>
            <person name="Freeman S."/>
            <person name="Maymon M."/>
            <person name="Elazar M."/>
            <person name="Youssef S.A."/>
            <person name="El-Shabrawy E.S.M."/>
            <person name="Shalaby A.B.A."/>
            <person name="Houterman P."/>
            <person name="Brock N.L."/>
            <person name="Burkhardt I."/>
            <person name="Tsavkelova E.A."/>
            <person name="Dickschat J.S."/>
            <person name="Galuszka P."/>
            <person name="Gueldener U."/>
            <person name="Tudzynski B."/>
        </authorList>
    </citation>
    <scope>NUCLEOTIDE SEQUENCE [LARGE SCALE GENOMIC DNA]</scope>
    <source>
        <strain evidence="3">ET1</strain>
    </source>
</reference>
<dbReference type="PANTHER" id="PTHR24359:SF1">
    <property type="entry name" value="INHIBITOR OF NUCLEAR FACTOR KAPPA-B KINASE EPSILON SUBUNIT HOMOLOG 1-RELATED"/>
    <property type="match status" value="1"/>
</dbReference>
<feature type="domain" description="Protein kinase" evidence="1">
    <location>
        <begin position="18"/>
        <end position="331"/>
    </location>
</feature>
<name>A0A1L7W663_FUSPR</name>
<evidence type="ECO:0000313" key="3">
    <source>
        <dbReference type="Proteomes" id="UP000183971"/>
    </source>
</evidence>
<protein>
    <recommendedName>
        <fullName evidence="1">Protein kinase domain-containing protein</fullName>
    </recommendedName>
</protein>
<dbReference type="CDD" id="cd00180">
    <property type="entry name" value="PKc"/>
    <property type="match status" value="1"/>
</dbReference>
<dbReference type="PROSITE" id="PS50011">
    <property type="entry name" value="PROTEIN_KINASE_DOM"/>
    <property type="match status" value="1"/>
</dbReference>
<comment type="caution">
    <text evidence="2">The sequence shown here is derived from an EMBL/GenBank/DDBJ whole genome shotgun (WGS) entry which is preliminary data.</text>
</comment>
<dbReference type="InterPro" id="IPR000719">
    <property type="entry name" value="Prot_kinase_dom"/>
</dbReference>
<dbReference type="GeneID" id="42057573"/>
<dbReference type="PANTHER" id="PTHR24359">
    <property type="entry name" value="SERINE/THREONINE-PROTEIN KINASE SBK1"/>
    <property type="match status" value="1"/>
</dbReference>
<keyword evidence="3" id="KW-1185">Reference proteome</keyword>
<dbReference type="AlphaFoldDB" id="A0A1L7W663"/>
<dbReference type="InterPro" id="IPR011009">
    <property type="entry name" value="Kinase-like_dom_sf"/>
</dbReference>
<dbReference type="GO" id="GO:0005524">
    <property type="term" value="F:ATP binding"/>
    <property type="evidence" value="ECO:0007669"/>
    <property type="project" value="InterPro"/>
</dbReference>
<dbReference type="EMBL" id="FJOF01000013">
    <property type="protein sequence ID" value="CZR48099.1"/>
    <property type="molecule type" value="Genomic_DNA"/>
</dbReference>
<dbReference type="Proteomes" id="UP000183971">
    <property type="component" value="Unassembled WGS sequence"/>
</dbReference>
<gene>
    <name evidence="2" type="ORF">FPRO_12709</name>
</gene>
<evidence type="ECO:0000259" key="1">
    <source>
        <dbReference type="PROSITE" id="PS50011"/>
    </source>
</evidence>
<organism evidence="2 3">
    <name type="scientific">Fusarium proliferatum (strain ET1)</name>
    <name type="common">Orchid endophyte fungus</name>
    <dbReference type="NCBI Taxonomy" id="1227346"/>
    <lineage>
        <taxon>Eukaryota</taxon>
        <taxon>Fungi</taxon>
        <taxon>Dikarya</taxon>
        <taxon>Ascomycota</taxon>
        <taxon>Pezizomycotina</taxon>
        <taxon>Sordariomycetes</taxon>
        <taxon>Hypocreomycetidae</taxon>
        <taxon>Hypocreales</taxon>
        <taxon>Nectriaceae</taxon>
        <taxon>Fusarium</taxon>
        <taxon>Fusarium fujikuroi species complex</taxon>
    </lineage>
</organism>
<dbReference type="SUPFAM" id="SSF56112">
    <property type="entry name" value="Protein kinase-like (PK-like)"/>
    <property type="match status" value="1"/>
</dbReference>
<dbReference type="SMART" id="SM00220">
    <property type="entry name" value="S_TKc"/>
    <property type="match status" value="1"/>
</dbReference>
<dbReference type="Gene3D" id="3.30.200.20">
    <property type="entry name" value="Phosphorylase Kinase, domain 1"/>
    <property type="match status" value="1"/>
</dbReference>
<dbReference type="Pfam" id="PF00069">
    <property type="entry name" value="Pkinase"/>
    <property type="match status" value="1"/>
</dbReference>
<dbReference type="GO" id="GO:0004674">
    <property type="term" value="F:protein serine/threonine kinase activity"/>
    <property type="evidence" value="ECO:0007669"/>
    <property type="project" value="TreeGrafter"/>
</dbReference>
<dbReference type="RefSeq" id="XP_031088632.1">
    <property type="nucleotide sequence ID" value="XM_031223255.1"/>
</dbReference>
<dbReference type="Gene3D" id="1.10.510.10">
    <property type="entry name" value="Transferase(Phosphotransferase) domain 1"/>
    <property type="match status" value="1"/>
</dbReference>
<evidence type="ECO:0000313" key="2">
    <source>
        <dbReference type="EMBL" id="CZR48099.1"/>
    </source>
</evidence>